<comment type="caution">
    <text evidence="1">The sequence shown here is derived from an EMBL/GenBank/DDBJ whole genome shotgun (WGS) entry which is preliminary data.</text>
</comment>
<name>A0ABV0RVB9_9TELE</name>
<keyword evidence="2" id="KW-1185">Reference proteome</keyword>
<sequence length="111" mass="12278">MKLFTLQVWFGQNLDHKLTSDGGGGDVHRSTNLWGVEKSPWFEPVGSAEDQTAEEINAALSRHIMGQNSSPPGGNMGLKAWSPLMDGLTGGARPAPQYYRRLRKHEEKEKS</sequence>
<proteinExistence type="predicted"/>
<reference evidence="1 2" key="1">
    <citation type="submission" date="2021-06" db="EMBL/GenBank/DDBJ databases">
        <authorList>
            <person name="Palmer J.M."/>
        </authorList>
    </citation>
    <scope>NUCLEOTIDE SEQUENCE [LARGE SCALE GENOMIC DNA]</scope>
    <source>
        <strain evidence="1 2">XC_2019</strain>
        <tissue evidence="1">Muscle</tissue>
    </source>
</reference>
<evidence type="ECO:0000313" key="2">
    <source>
        <dbReference type="Proteomes" id="UP001434883"/>
    </source>
</evidence>
<dbReference type="EMBL" id="JAHRIN010058930">
    <property type="protein sequence ID" value="MEQ2211448.1"/>
    <property type="molecule type" value="Genomic_DNA"/>
</dbReference>
<dbReference type="Proteomes" id="UP001434883">
    <property type="component" value="Unassembled WGS sequence"/>
</dbReference>
<organism evidence="1 2">
    <name type="scientific">Xenoophorus captivus</name>
    <dbReference type="NCBI Taxonomy" id="1517983"/>
    <lineage>
        <taxon>Eukaryota</taxon>
        <taxon>Metazoa</taxon>
        <taxon>Chordata</taxon>
        <taxon>Craniata</taxon>
        <taxon>Vertebrata</taxon>
        <taxon>Euteleostomi</taxon>
        <taxon>Actinopterygii</taxon>
        <taxon>Neopterygii</taxon>
        <taxon>Teleostei</taxon>
        <taxon>Neoteleostei</taxon>
        <taxon>Acanthomorphata</taxon>
        <taxon>Ovalentaria</taxon>
        <taxon>Atherinomorphae</taxon>
        <taxon>Cyprinodontiformes</taxon>
        <taxon>Goodeidae</taxon>
        <taxon>Xenoophorus</taxon>
    </lineage>
</organism>
<accession>A0ABV0RVB9</accession>
<protein>
    <submittedName>
        <fullName evidence="1">Uncharacterized protein</fullName>
    </submittedName>
</protein>
<gene>
    <name evidence="1" type="ORF">XENOCAPTIV_001528</name>
</gene>
<evidence type="ECO:0000313" key="1">
    <source>
        <dbReference type="EMBL" id="MEQ2211448.1"/>
    </source>
</evidence>